<dbReference type="AlphaFoldDB" id="A0A1M5IHR4"/>
<accession>A0A1M5IHR4</accession>
<dbReference type="Proteomes" id="UP000190675">
    <property type="component" value="Chromosome I"/>
</dbReference>
<gene>
    <name evidence="1" type="ORF">SAMN05444169_1580</name>
</gene>
<protein>
    <recommendedName>
        <fullName evidence="3">Thioesterase domain-containing protein</fullName>
    </recommendedName>
</protein>
<evidence type="ECO:0000313" key="2">
    <source>
        <dbReference type="Proteomes" id="UP000190675"/>
    </source>
</evidence>
<dbReference type="InterPro" id="IPR029058">
    <property type="entry name" value="AB_hydrolase_fold"/>
</dbReference>
<name>A0A1M5IHR4_9BRAD</name>
<reference evidence="1 2" key="1">
    <citation type="submission" date="2016-11" db="EMBL/GenBank/DDBJ databases">
        <authorList>
            <person name="Jaros S."/>
            <person name="Januszkiewicz K."/>
            <person name="Wedrychowicz H."/>
        </authorList>
    </citation>
    <scope>NUCLEOTIDE SEQUENCE [LARGE SCALE GENOMIC DNA]</scope>
    <source>
        <strain evidence="1 2">GAS242</strain>
    </source>
</reference>
<proteinExistence type="predicted"/>
<dbReference type="Gene3D" id="3.40.50.1820">
    <property type="entry name" value="alpha/beta hydrolase"/>
    <property type="match status" value="1"/>
</dbReference>
<organism evidence="1 2">
    <name type="scientific">Bradyrhizobium erythrophlei</name>
    <dbReference type="NCBI Taxonomy" id="1437360"/>
    <lineage>
        <taxon>Bacteria</taxon>
        <taxon>Pseudomonadati</taxon>
        <taxon>Pseudomonadota</taxon>
        <taxon>Alphaproteobacteria</taxon>
        <taxon>Hyphomicrobiales</taxon>
        <taxon>Nitrobacteraceae</taxon>
        <taxon>Bradyrhizobium</taxon>
    </lineage>
</organism>
<sequence length="236" mass="25228">MKSGNETGFMDVIQFRSGRWLRPLRWMAVAILLMAVPVGAVASPGNAASSAAADTHVYLLRGVLNIFSLGLDEIAAKLRQQGFSVTIANYLSWSSLADEAAAEYRSGRTRTIVLVGHSSGATVLPDMVARLDRLGAPVKLAIGLDSVFRTSLSGRVGRYINFYVANGNGEPVAKTSQFHGELENIDVGKIGMAHLTIDKSEIMQRKVIGAIDAVALSRPKPVVTPRAEVSAPAARR</sequence>
<dbReference type="EMBL" id="LT670818">
    <property type="protein sequence ID" value="SHG27805.1"/>
    <property type="molecule type" value="Genomic_DNA"/>
</dbReference>
<dbReference type="SUPFAM" id="SSF53474">
    <property type="entry name" value="alpha/beta-Hydrolases"/>
    <property type="match status" value="1"/>
</dbReference>
<evidence type="ECO:0008006" key="3">
    <source>
        <dbReference type="Google" id="ProtNLM"/>
    </source>
</evidence>
<evidence type="ECO:0000313" key="1">
    <source>
        <dbReference type="EMBL" id="SHG27805.1"/>
    </source>
</evidence>